<evidence type="ECO:0000259" key="4">
    <source>
        <dbReference type="PROSITE" id="PS01124"/>
    </source>
</evidence>
<gene>
    <name evidence="5" type="ORF">FM037_01155</name>
</gene>
<feature type="domain" description="HTH araC/xylS-type" evidence="4">
    <location>
        <begin position="11"/>
        <end position="109"/>
    </location>
</feature>
<dbReference type="SMART" id="SM00871">
    <property type="entry name" value="AraC_E_bind"/>
    <property type="match status" value="1"/>
</dbReference>
<dbReference type="InterPro" id="IPR018062">
    <property type="entry name" value="HTH_AraC-typ_CS"/>
</dbReference>
<dbReference type="PROSITE" id="PS00041">
    <property type="entry name" value="HTH_ARAC_FAMILY_1"/>
    <property type="match status" value="1"/>
</dbReference>
<dbReference type="Gene3D" id="3.20.80.10">
    <property type="entry name" value="Regulatory factor, effector binding domain"/>
    <property type="match status" value="1"/>
</dbReference>
<dbReference type="PRINTS" id="PR00032">
    <property type="entry name" value="HTHARAC"/>
</dbReference>
<keyword evidence="6" id="KW-1185">Reference proteome</keyword>
<dbReference type="Pfam" id="PF06445">
    <property type="entry name" value="GyrI-like"/>
    <property type="match status" value="1"/>
</dbReference>
<dbReference type="Gene3D" id="1.10.10.60">
    <property type="entry name" value="Homeodomain-like"/>
    <property type="match status" value="2"/>
</dbReference>
<dbReference type="InterPro" id="IPR029442">
    <property type="entry name" value="GyrI-like"/>
</dbReference>
<reference evidence="5 6" key="1">
    <citation type="submission" date="2019-07" db="EMBL/GenBank/DDBJ databases">
        <title>Shewanella sp. YLB-06 whole genomic sequence.</title>
        <authorList>
            <person name="Yu L."/>
        </authorList>
    </citation>
    <scope>NUCLEOTIDE SEQUENCE [LARGE SCALE GENOMIC DNA]</scope>
    <source>
        <strain evidence="5 6">YLB-06</strain>
    </source>
</reference>
<accession>A0ABX5WV78</accession>
<dbReference type="PANTHER" id="PTHR47504">
    <property type="entry name" value="RIGHT ORIGIN-BINDING PROTEIN"/>
    <property type="match status" value="1"/>
</dbReference>
<evidence type="ECO:0000313" key="5">
    <source>
        <dbReference type="EMBL" id="QDO82087.1"/>
    </source>
</evidence>
<evidence type="ECO:0000313" key="6">
    <source>
        <dbReference type="Proteomes" id="UP000315947"/>
    </source>
</evidence>
<dbReference type="PROSITE" id="PS01124">
    <property type="entry name" value="HTH_ARAC_FAMILY_2"/>
    <property type="match status" value="1"/>
</dbReference>
<name>A0ABX5WV78_9GAMM</name>
<sequence length="300" mass="33162">MSNRSPLIRIEGVLAYIHDNLHKSLSLEELAEQSCWSRWQLQRVFQGQTGLSVAQYVRELKLSLAAERMLTGGERMLDIAYELGFNSEVSFSRAFKQFFGASPREYKLRGLRVGLRNPLTKLTDLASGSVVDSAFLQTRIEYRPAFSILGVSSPIKGVLSDSPDFSTIVPETWCKLHSALDAGSIPASGLIGVVDTRMIGEPLISYWAGVESQAIKLGGQKNHQTLGLLEIPAQEYAVVSYIGAISGFSHVVEWLICTWLPESGYSGVEGFELETYGAIEDRGNEACTEMEYWLPVDKKA</sequence>
<evidence type="ECO:0000256" key="2">
    <source>
        <dbReference type="ARBA" id="ARBA00023125"/>
    </source>
</evidence>
<dbReference type="InterPro" id="IPR009057">
    <property type="entry name" value="Homeodomain-like_sf"/>
</dbReference>
<dbReference type="InterPro" id="IPR018060">
    <property type="entry name" value="HTH_AraC"/>
</dbReference>
<proteinExistence type="predicted"/>
<dbReference type="InterPro" id="IPR010499">
    <property type="entry name" value="AraC_E-bd"/>
</dbReference>
<organism evidence="5 6">
    <name type="scientific">Shewanella psychropiezotolerans</name>
    <dbReference type="NCBI Taxonomy" id="2593655"/>
    <lineage>
        <taxon>Bacteria</taxon>
        <taxon>Pseudomonadati</taxon>
        <taxon>Pseudomonadota</taxon>
        <taxon>Gammaproteobacteria</taxon>
        <taxon>Alteromonadales</taxon>
        <taxon>Shewanellaceae</taxon>
        <taxon>Shewanella</taxon>
    </lineage>
</organism>
<protein>
    <submittedName>
        <fullName evidence="5">AraC family transcriptional regulator</fullName>
    </submittedName>
</protein>
<dbReference type="InterPro" id="IPR011256">
    <property type="entry name" value="Reg_factor_effector_dom_sf"/>
</dbReference>
<dbReference type="InterPro" id="IPR020449">
    <property type="entry name" value="Tscrpt_reg_AraC-type_HTH"/>
</dbReference>
<dbReference type="SMART" id="SM00342">
    <property type="entry name" value="HTH_ARAC"/>
    <property type="match status" value="1"/>
</dbReference>
<keyword evidence="3" id="KW-0804">Transcription</keyword>
<evidence type="ECO:0000256" key="1">
    <source>
        <dbReference type="ARBA" id="ARBA00023015"/>
    </source>
</evidence>
<dbReference type="Proteomes" id="UP000315947">
    <property type="component" value="Chromosome"/>
</dbReference>
<dbReference type="InterPro" id="IPR050959">
    <property type="entry name" value="MarA-like"/>
</dbReference>
<keyword evidence="1" id="KW-0805">Transcription regulation</keyword>
<keyword evidence="2" id="KW-0238">DNA-binding</keyword>
<dbReference type="SUPFAM" id="SSF46689">
    <property type="entry name" value="Homeodomain-like"/>
    <property type="match status" value="2"/>
</dbReference>
<dbReference type="SUPFAM" id="SSF55136">
    <property type="entry name" value="Probable bacterial effector-binding domain"/>
    <property type="match status" value="1"/>
</dbReference>
<dbReference type="EMBL" id="CP041614">
    <property type="protein sequence ID" value="QDO82087.1"/>
    <property type="molecule type" value="Genomic_DNA"/>
</dbReference>
<evidence type="ECO:0000256" key="3">
    <source>
        <dbReference type="ARBA" id="ARBA00023163"/>
    </source>
</evidence>
<dbReference type="Pfam" id="PF12833">
    <property type="entry name" value="HTH_18"/>
    <property type="match status" value="1"/>
</dbReference>
<dbReference type="RefSeq" id="WP_144044480.1">
    <property type="nucleotide sequence ID" value="NZ_CP041614.1"/>
</dbReference>
<dbReference type="PANTHER" id="PTHR47504:SF5">
    <property type="entry name" value="RIGHT ORIGIN-BINDING PROTEIN"/>
    <property type="match status" value="1"/>
</dbReference>